<dbReference type="UniPathway" id="UPA00659"/>
<dbReference type="Proteomes" id="UP000013243">
    <property type="component" value="Chromosome"/>
</dbReference>
<keyword evidence="10" id="KW-0576">Peroxisome</keyword>
<comment type="catalytic activity">
    <reaction evidence="14">
        <text>a (3S)-3-hydroxyacyl-CoA + NAD(+) = a 3-oxoacyl-CoA + NADH + H(+)</text>
        <dbReference type="Rhea" id="RHEA:22432"/>
        <dbReference type="ChEBI" id="CHEBI:15378"/>
        <dbReference type="ChEBI" id="CHEBI:57318"/>
        <dbReference type="ChEBI" id="CHEBI:57540"/>
        <dbReference type="ChEBI" id="CHEBI:57945"/>
        <dbReference type="ChEBI" id="CHEBI:90726"/>
        <dbReference type="EC" id="1.1.1.35"/>
    </reaction>
</comment>
<evidence type="ECO:0000256" key="5">
    <source>
        <dbReference type="ARBA" id="ARBA00022832"/>
    </source>
</evidence>
<keyword evidence="8" id="KW-0520">NAD</keyword>
<dbReference type="SUPFAM" id="SSF48179">
    <property type="entry name" value="6-phosphogluconate dehydrogenase C-terminal domain-like"/>
    <property type="match status" value="2"/>
</dbReference>
<evidence type="ECO:0000256" key="11">
    <source>
        <dbReference type="ARBA" id="ARBA00023235"/>
    </source>
</evidence>
<reference evidence="18 19" key="1">
    <citation type="journal article" date="2016" name="ISME J.">
        <title>Global occurrence and heterogeneity of the Roseobacter-clade species Ruegeria mobilis.</title>
        <authorList>
            <person name="Sonnenschein E."/>
            <person name="Gram L."/>
        </authorList>
    </citation>
    <scope>NUCLEOTIDE SEQUENCE [LARGE SCALE GENOMIC DNA]</scope>
    <source>
        <strain evidence="18 19">F1926</strain>
    </source>
</reference>
<keyword evidence="5" id="KW-0276">Fatty acid metabolism</keyword>
<evidence type="ECO:0000313" key="19">
    <source>
        <dbReference type="Proteomes" id="UP000013243"/>
    </source>
</evidence>
<comment type="similarity">
    <text evidence="15">Belongs to the enoyl-CoA hydratase/isomerase family.</text>
</comment>
<dbReference type="GO" id="GO:0070403">
    <property type="term" value="F:NAD+ binding"/>
    <property type="evidence" value="ECO:0007669"/>
    <property type="project" value="InterPro"/>
</dbReference>
<comment type="similarity">
    <text evidence="3">In the N-terminal section; belongs to the enoyl-CoA hydratase/isomerase family.</text>
</comment>
<dbReference type="KEGG" id="rmb:K529_001565"/>
<protein>
    <submittedName>
        <fullName evidence="18">3-hydroxyacyl-CoA dehydrogenase</fullName>
    </submittedName>
</protein>
<dbReference type="Gene3D" id="1.10.1040.50">
    <property type="match status" value="1"/>
</dbReference>
<dbReference type="PANTHER" id="PTHR23309:SF49">
    <property type="entry name" value="PEROXISOMAL BIFUNCTIONAL ENZYME"/>
    <property type="match status" value="1"/>
</dbReference>
<evidence type="ECO:0000256" key="12">
    <source>
        <dbReference type="ARBA" id="ARBA00023239"/>
    </source>
</evidence>
<dbReference type="GO" id="GO:0004300">
    <property type="term" value="F:enoyl-CoA hydratase activity"/>
    <property type="evidence" value="ECO:0007669"/>
    <property type="project" value="UniProtKB-ARBA"/>
</dbReference>
<dbReference type="Pfam" id="PF00725">
    <property type="entry name" value="3HCDH"/>
    <property type="match status" value="2"/>
</dbReference>
<dbReference type="InterPro" id="IPR006176">
    <property type="entry name" value="3-OHacyl-CoA_DH_NAD-bd"/>
</dbReference>
<dbReference type="EMBL" id="CP015230">
    <property type="protein sequence ID" value="ANP39440.1"/>
    <property type="molecule type" value="Genomic_DNA"/>
</dbReference>
<dbReference type="OrthoDB" id="9771883at2"/>
<dbReference type="SUPFAM" id="SSF52096">
    <property type="entry name" value="ClpP/crotonase"/>
    <property type="match status" value="1"/>
</dbReference>
<dbReference type="InterPro" id="IPR036291">
    <property type="entry name" value="NAD(P)-bd_dom_sf"/>
</dbReference>
<dbReference type="Gene3D" id="3.90.226.10">
    <property type="entry name" value="2-enoyl-CoA Hydratase, Chain A, domain 1"/>
    <property type="match status" value="1"/>
</dbReference>
<dbReference type="FunFam" id="3.40.50.720:FF:000009">
    <property type="entry name" value="Fatty oxidation complex, alpha subunit"/>
    <property type="match status" value="1"/>
</dbReference>
<dbReference type="InterPro" id="IPR008927">
    <property type="entry name" value="6-PGluconate_DH-like_C_sf"/>
</dbReference>
<keyword evidence="7" id="KW-0560">Oxidoreductase</keyword>
<accession>A0A1B0ZYN0</accession>
<evidence type="ECO:0000256" key="2">
    <source>
        <dbReference type="ARBA" id="ARBA00005005"/>
    </source>
</evidence>
<evidence type="ECO:0000256" key="8">
    <source>
        <dbReference type="ARBA" id="ARBA00023027"/>
    </source>
</evidence>
<dbReference type="Pfam" id="PF02737">
    <property type="entry name" value="3HCDH_N"/>
    <property type="match status" value="1"/>
</dbReference>
<keyword evidence="11" id="KW-0413">Isomerase</keyword>
<evidence type="ECO:0000256" key="10">
    <source>
        <dbReference type="ARBA" id="ARBA00023140"/>
    </source>
</evidence>
<feature type="domain" description="3-hydroxyacyl-CoA dehydrogenase C-terminal" evidence="16">
    <location>
        <begin position="612"/>
        <end position="697"/>
    </location>
</feature>
<comment type="subcellular location">
    <subcellularLocation>
        <location evidence="1">Peroxisome</location>
    </subcellularLocation>
</comment>
<evidence type="ECO:0000256" key="15">
    <source>
        <dbReference type="RuleBase" id="RU003707"/>
    </source>
</evidence>
<dbReference type="GO" id="GO:0003857">
    <property type="term" value="F:(3S)-3-hydroxyacyl-CoA dehydrogenase (NAD+) activity"/>
    <property type="evidence" value="ECO:0007669"/>
    <property type="project" value="UniProtKB-EC"/>
</dbReference>
<dbReference type="PROSITE" id="PS00166">
    <property type="entry name" value="ENOYL_COA_HYDRATASE"/>
    <property type="match status" value="1"/>
</dbReference>
<dbReference type="SUPFAM" id="SSF51735">
    <property type="entry name" value="NAD(P)-binding Rossmann-fold domains"/>
    <property type="match status" value="1"/>
</dbReference>
<evidence type="ECO:0000256" key="3">
    <source>
        <dbReference type="ARBA" id="ARBA00008750"/>
    </source>
</evidence>
<evidence type="ECO:0000256" key="6">
    <source>
        <dbReference type="ARBA" id="ARBA00022963"/>
    </source>
</evidence>
<organism evidence="18 19">
    <name type="scientific">Tritonibacter mobilis F1926</name>
    <dbReference type="NCBI Taxonomy" id="1265309"/>
    <lineage>
        <taxon>Bacteria</taxon>
        <taxon>Pseudomonadati</taxon>
        <taxon>Pseudomonadota</taxon>
        <taxon>Alphaproteobacteria</taxon>
        <taxon>Rhodobacterales</taxon>
        <taxon>Paracoccaceae</taxon>
        <taxon>Tritonibacter</taxon>
    </lineage>
</organism>
<evidence type="ECO:0000256" key="14">
    <source>
        <dbReference type="ARBA" id="ARBA00049556"/>
    </source>
</evidence>
<feature type="domain" description="3-hydroxyacyl-CoA dehydrogenase C-terminal" evidence="16">
    <location>
        <begin position="485"/>
        <end position="578"/>
    </location>
</feature>
<comment type="pathway">
    <text evidence="2">Lipid metabolism; fatty acid beta-oxidation.</text>
</comment>
<proteinExistence type="inferred from homology"/>
<evidence type="ECO:0000313" key="18">
    <source>
        <dbReference type="EMBL" id="ANP39440.1"/>
    </source>
</evidence>
<dbReference type="CDD" id="cd06558">
    <property type="entry name" value="crotonase-like"/>
    <property type="match status" value="1"/>
</dbReference>
<dbReference type="InterPro" id="IPR029045">
    <property type="entry name" value="ClpP/crotonase-like_dom_sf"/>
</dbReference>
<dbReference type="Pfam" id="PF00378">
    <property type="entry name" value="ECH_1"/>
    <property type="match status" value="1"/>
</dbReference>
<evidence type="ECO:0000259" key="16">
    <source>
        <dbReference type="Pfam" id="PF00725"/>
    </source>
</evidence>
<keyword evidence="6" id="KW-0442">Lipid degradation</keyword>
<feature type="domain" description="3-hydroxyacyl-CoA dehydrogenase NAD binding" evidence="17">
    <location>
        <begin position="303"/>
        <end position="480"/>
    </location>
</feature>
<name>A0A1B0ZYN0_9RHOB</name>
<keyword evidence="9" id="KW-0443">Lipid metabolism</keyword>
<evidence type="ECO:0000256" key="1">
    <source>
        <dbReference type="ARBA" id="ARBA00004275"/>
    </source>
</evidence>
<comment type="subunit">
    <text evidence="4">Monomer.</text>
</comment>
<dbReference type="STRING" id="1265309.K529_001565"/>
<dbReference type="FunFam" id="1.10.1040.50:FF:000006">
    <property type="entry name" value="Peroxisomal bifunctional enzyme"/>
    <property type="match status" value="1"/>
</dbReference>
<keyword evidence="12" id="KW-0456">Lyase</keyword>
<evidence type="ECO:0000259" key="17">
    <source>
        <dbReference type="Pfam" id="PF02737"/>
    </source>
</evidence>
<dbReference type="InterPro" id="IPR006108">
    <property type="entry name" value="3HC_DH_C"/>
</dbReference>
<dbReference type="AlphaFoldDB" id="A0A1B0ZYN0"/>
<evidence type="ECO:0000256" key="13">
    <source>
        <dbReference type="ARBA" id="ARBA00023268"/>
    </source>
</evidence>
<dbReference type="PANTHER" id="PTHR23309">
    <property type="entry name" value="3-HYDROXYACYL-COA DEHYROGENASE"/>
    <property type="match status" value="1"/>
</dbReference>
<dbReference type="GO" id="GO:0016853">
    <property type="term" value="F:isomerase activity"/>
    <property type="evidence" value="ECO:0007669"/>
    <property type="project" value="UniProtKB-KW"/>
</dbReference>
<evidence type="ECO:0000256" key="4">
    <source>
        <dbReference type="ARBA" id="ARBA00011245"/>
    </source>
</evidence>
<evidence type="ECO:0000256" key="7">
    <source>
        <dbReference type="ARBA" id="ARBA00023002"/>
    </source>
</evidence>
<dbReference type="GO" id="GO:0006635">
    <property type="term" value="P:fatty acid beta-oxidation"/>
    <property type="evidence" value="ECO:0007669"/>
    <property type="project" value="UniProtKB-UniPathway"/>
</dbReference>
<sequence>MLPRKEEPPVSNPVLMEVVDDIAVIAIANPPVNALSHAVRSGLDAAFAEIARRDDVKAVVIYGTDRTFIAGADIREFGKPPQEPFLPDLINRIEACTVPVVAALHGTALGGGLEVALGAHYRVAVPNARFGLPEVTLGILPGAGGTQRLPRLAGVEFALEAITSGRQISADEALKTGVIDRISDTSDVREMGLTYARELVASGATPRRTSELSPAPVAAEVFDAARTRLAKKARGQLAPQNCIKAVEGATRLSFAEGLANERALFQELMESDQRAALIHAFFAERQVAKVPEIKDVAPRAIDQIGVIGGGTMGAGIAVSVLLAGLQVTLIERDADAVARAEANVSKTLQGSVKRGKLSQEKYDAIMGGTFRASDDYAALAEADVVIEAVFESMEVKKDVFTKLDAICKPGAVLASNTSYLDVNEIAAMTSRPEDVIGLHFFSPAHVMRLLEIVVADKTAPEVTATGFALAKRLKKVAVRAGVCDGFIGNRILSHYRKAGDGAVLAGASPFEVDRALVNFGLAMGPYAVSDLAGLDIGWATRKRLAPTRDPLEVYAEFADRLCEAGHFGRKTGKGFYVYGEEGQVPNDEVLEHIAMERAAKGIAAREISEQEIVDRYMAAMVNEAARVVEEGIALRPLDVDVTLLNGYGFPRWRGGPMQYADTVGLNKILADIERFAQEDDFLWQPASLLKRLVAEGKTFADLNNA</sequence>
<dbReference type="Gene3D" id="3.40.50.720">
    <property type="entry name" value="NAD(P)-binding Rossmann-like Domain"/>
    <property type="match status" value="1"/>
</dbReference>
<gene>
    <name evidence="18" type="ORF">K529_001565</name>
</gene>
<keyword evidence="13" id="KW-0511">Multifunctional enzyme</keyword>
<evidence type="ECO:0000256" key="9">
    <source>
        <dbReference type="ARBA" id="ARBA00023098"/>
    </source>
</evidence>
<dbReference type="InterPro" id="IPR001753">
    <property type="entry name" value="Enoyl-CoA_hydra/iso"/>
</dbReference>
<dbReference type="InterPro" id="IPR018376">
    <property type="entry name" value="Enoyl-CoA_hyd/isom_CS"/>
</dbReference>